<sequence length="135" mass="14771">MGGLVSQCDASLGNLLWAVLLSRTACLTQRGHCVLLPYMLANPIHAKGTPAVLNARNFCLFATILGPKQYSESVLATVSVVVSNPSAAGISEQKINSWYLLLRGESLEVQRDFNVRHSFLSLHTNKINSTEEEEK</sequence>
<feature type="signal peptide" evidence="1">
    <location>
        <begin position="1"/>
        <end position="26"/>
    </location>
</feature>
<feature type="chain" id="PRO_5029568678" evidence="1">
    <location>
        <begin position="27"/>
        <end position="135"/>
    </location>
</feature>
<evidence type="ECO:0000256" key="1">
    <source>
        <dbReference type="SAM" id="SignalP"/>
    </source>
</evidence>
<name>A0A7J7YID6_RHIFE</name>
<evidence type="ECO:0000313" key="3">
    <source>
        <dbReference type="Proteomes" id="UP000585614"/>
    </source>
</evidence>
<keyword evidence="1" id="KW-0732">Signal</keyword>
<dbReference type="Proteomes" id="UP000585614">
    <property type="component" value="Unassembled WGS sequence"/>
</dbReference>
<organism evidence="2 3">
    <name type="scientific">Rhinolophus ferrumequinum</name>
    <name type="common">Greater horseshoe bat</name>
    <dbReference type="NCBI Taxonomy" id="59479"/>
    <lineage>
        <taxon>Eukaryota</taxon>
        <taxon>Metazoa</taxon>
        <taxon>Chordata</taxon>
        <taxon>Craniata</taxon>
        <taxon>Vertebrata</taxon>
        <taxon>Euteleostomi</taxon>
        <taxon>Mammalia</taxon>
        <taxon>Eutheria</taxon>
        <taxon>Laurasiatheria</taxon>
        <taxon>Chiroptera</taxon>
        <taxon>Yinpterochiroptera</taxon>
        <taxon>Rhinolophoidea</taxon>
        <taxon>Rhinolophidae</taxon>
        <taxon>Rhinolophinae</taxon>
        <taxon>Rhinolophus</taxon>
    </lineage>
</organism>
<protein>
    <submittedName>
        <fullName evidence="2">Uncharacterized protein</fullName>
    </submittedName>
</protein>
<dbReference type="AlphaFoldDB" id="A0A7J7YID6"/>
<proteinExistence type="predicted"/>
<gene>
    <name evidence="2" type="ORF">mRhiFer1_009957</name>
</gene>
<reference evidence="2 3" key="1">
    <citation type="journal article" date="2020" name="Nature">
        <title>Six reference-quality genomes reveal evolution of bat adaptations.</title>
        <authorList>
            <person name="Jebb D."/>
            <person name="Huang Z."/>
            <person name="Pippel M."/>
            <person name="Hughes G.M."/>
            <person name="Lavrichenko K."/>
            <person name="Devanna P."/>
            <person name="Winkler S."/>
            <person name="Jermiin L.S."/>
            <person name="Skirmuntt E.C."/>
            <person name="Katzourakis A."/>
            <person name="Burkitt-Gray L."/>
            <person name="Ray D.A."/>
            <person name="Sullivan K.A.M."/>
            <person name="Roscito J.G."/>
            <person name="Kirilenko B.M."/>
            <person name="Davalos L.M."/>
            <person name="Corthals A.P."/>
            <person name="Power M.L."/>
            <person name="Jones G."/>
            <person name="Ransome R.D."/>
            <person name="Dechmann D.K.N."/>
            <person name="Locatelli A.G."/>
            <person name="Puechmaille S.J."/>
            <person name="Fedrigo O."/>
            <person name="Jarvis E.D."/>
            <person name="Hiller M."/>
            <person name="Vernes S.C."/>
            <person name="Myers E.W."/>
            <person name="Teeling E.C."/>
        </authorList>
    </citation>
    <scope>NUCLEOTIDE SEQUENCE [LARGE SCALE GENOMIC DNA]</scope>
    <source>
        <strain evidence="2">MRhiFer1</strain>
        <tissue evidence="2">Lung</tissue>
    </source>
</reference>
<comment type="caution">
    <text evidence="2">The sequence shown here is derived from an EMBL/GenBank/DDBJ whole genome shotgun (WGS) entry which is preliminary data.</text>
</comment>
<dbReference type="EMBL" id="JACAGC010000006">
    <property type="protein sequence ID" value="KAF6361731.1"/>
    <property type="molecule type" value="Genomic_DNA"/>
</dbReference>
<evidence type="ECO:0000313" key="2">
    <source>
        <dbReference type="EMBL" id="KAF6361731.1"/>
    </source>
</evidence>
<accession>A0A7J7YID6</accession>